<reference evidence="2 3" key="1">
    <citation type="journal article" date="2011" name="BMC Genomics">
        <title>Insight into cross-talk between intra-amoebal pathogens.</title>
        <authorList>
            <person name="Gimenez G."/>
            <person name="Bertelli C."/>
            <person name="Moliner C."/>
            <person name="Robert C."/>
            <person name="Raoult D."/>
            <person name="Fournier P.E."/>
            <person name="Greub G."/>
        </authorList>
    </citation>
    <scope>NUCLEOTIDE SEQUENCE [LARGE SCALE GENOMIC DNA]</scope>
    <source>
        <strain evidence="2 3">LLAP12</strain>
    </source>
</reference>
<feature type="transmembrane region" description="Helical" evidence="1">
    <location>
        <begin position="6"/>
        <end position="24"/>
    </location>
</feature>
<evidence type="ECO:0008006" key="4">
    <source>
        <dbReference type="Google" id="ProtNLM"/>
    </source>
</evidence>
<dbReference type="HOGENOM" id="CLU_1370715_0_0_6"/>
<keyword evidence="1" id="KW-0472">Membrane</keyword>
<dbReference type="Proteomes" id="UP000002770">
    <property type="component" value="Unassembled WGS sequence"/>
</dbReference>
<feature type="transmembrane region" description="Helical" evidence="1">
    <location>
        <begin position="61"/>
        <end position="82"/>
    </location>
</feature>
<dbReference type="RefSeq" id="WP_006872941.1">
    <property type="nucleotide sequence ID" value="NZ_JH413850.1"/>
</dbReference>
<evidence type="ECO:0000313" key="3">
    <source>
        <dbReference type="Proteomes" id="UP000002770"/>
    </source>
</evidence>
<organism evidence="2 3">
    <name type="scientific">Legionella drancourtii LLAP12</name>
    <dbReference type="NCBI Taxonomy" id="658187"/>
    <lineage>
        <taxon>Bacteria</taxon>
        <taxon>Pseudomonadati</taxon>
        <taxon>Pseudomonadota</taxon>
        <taxon>Gammaproteobacteria</taxon>
        <taxon>Legionellales</taxon>
        <taxon>Legionellaceae</taxon>
        <taxon>Legionella</taxon>
    </lineage>
</organism>
<keyword evidence="3" id="KW-1185">Reference proteome</keyword>
<dbReference type="eggNOG" id="ENOG5031E0B">
    <property type="taxonomic scope" value="Bacteria"/>
</dbReference>
<feature type="transmembrane region" description="Helical" evidence="1">
    <location>
        <begin position="94"/>
        <end position="116"/>
    </location>
</feature>
<proteinExistence type="predicted"/>
<dbReference type="InParanoid" id="G9EUT7"/>
<dbReference type="AlphaFoldDB" id="G9EUT7"/>
<dbReference type="OrthoDB" id="5652305at2"/>
<sequence length="198" mass="22728">MYTLAKIIQYFFPLIALILLIIGIRRRTIHYVISSLWLGLIAILIHFQFSGNQIFGSYFDYINTGIYSFTLLVLLIALMSVLSHLSVDNKLFRYICSFINAFIVVGALLVIINLWINAFFIENKKEGTPVMQVALFDKPKYCHYKYVFYKVSPDGSVMYLCPNYYGFIASVGHLATSPDFVTNQLHLSTKKKHDATKK</sequence>
<keyword evidence="1" id="KW-1133">Transmembrane helix</keyword>
<protein>
    <recommendedName>
        <fullName evidence="4">Type I secretion system LssZ</fullName>
    </recommendedName>
</protein>
<evidence type="ECO:0000256" key="1">
    <source>
        <dbReference type="SAM" id="Phobius"/>
    </source>
</evidence>
<gene>
    <name evidence="2" type="ORF">LDG_9087</name>
</gene>
<keyword evidence="1" id="KW-0812">Transmembrane</keyword>
<evidence type="ECO:0000313" key="2">
    <source>
        <dbReference type="EMBL" id="EHL29087.1"/>
    </source>
</evidence>
<dbReference type="EMBL" id="JH413850">
    <property type="protein sequence ID" value="EHL29087.1"/>
    <property type="molecule type" value="Genomic_DNA"/>
</dbReference>
<accession>G9EUT7</accession>
<feature type="transmembrane region" description="Helical" evidence="1">
    <location>
        <begin position="31"/>
        <end position="49"/>
    </location>
</feature>
<name>G9EUT7_9GAMM</name>